<evidence type="ECO:0000313" key="1">
    <source>
        <dbReference type="EMBL" id="KGE18048.1"/>
    </source>
</evidence>
<dbReference type="EMBL" id="JQCR01000003">
    <property type="protein sequence ID" value="KGE18048.1"/>
    <property type="molecule type" value="Genomic_DNA"/>
</dbReference>
<name>A0A098M7N8_9BACL</name>
<dbReference type="OrthoDB" id="1894469at2"/>
<dbReference type="AlphaFoldDB" id="A0A098M7N8"/>
<reference evidence="1 2" key="1">
    <citation type="submission" date="2014-08" db="EMBL/GenBank/DDBJ databases">
        <authorList>
            <person name="den Bakker H.C."/>
        </authorList>
    </citation>
    <scope>NUCLEOTIDE SEQUENCE [LARGE SCALE GENOMIC DNA]</scope>
    <source>
        <strain evidence="1 2">DSM 18334</strain>
    </source>
</reference>
<proteinExistence type="predicted"/>
<protein>
    <recommendedName>
        <fullName evidence="3">CN hydrolase domain-containing protein</fullName>
    </recommendedName>
</protein>
<dbReference type="RefSeq" id="WP_036657772.1">
    <property type="nucleotide sequence ID" value="NZ_JQCR01000003.1"/>
</dbReference>
<dbReference type="InterPro" id="IPR036526">
    <property type="entry name" value="C-N_Hydrolase_sf"/>
</dbReference>
<accession>A0A098M7N8</accession>
<evidence type="ECO:0008006" key="3">
    <source>
        <dbReference type="Google" id="ProtNLM"/>
    </source>
</evidence>
<reference evidence="1 2" key="2">
    <citation type="submission" date="2014-10" db="EMBL/GenBank/DDBJ databases">
        <title>Comparative genomics of the Paenibacillus odorifer group.</title>
        <authorList>
            <person name="Tsai Y.-C."/>
            <person name="Martin N."/>
            <person name="Korlach J."/>
            <person name="Wiedmann M."/>
        </authorList>
    </citation>
    <scope>NUCLEOTIDE SEQUENCE [LARGE SCALE GENOMIC DNA]</scope>
    <source>
        <strain evidence="1 2">DSM 18334</strain>
    </source>
</reference>
<dbReference type="eggNOG" id="ENOG5030KMM">
    <property type="taxonomic scope" value="Bacteria"/>
</dbReference>
<dbReference type="STRING" id="268407.PWYN_26260"/>
<organism evidence="1 2">
    <name type="scientific">Paenibacillus wynnii</name>
    <dbReference type="NCBI Taxonomy" id="268407"/>
    <lineage>
        <taxon>Bacteria</taxon>
        <taxon>Bacillati</taxon>
        <taxon>Bacillota</taxon>
        <taxon>Bacilli</taxon>
        <taxon>Bacillales</taxon>
        <taxon>Paenibacillaceae</taxon>
        <taxon>Paenibacillus</taxon>
    </lineage>
</organism>
<comment type="caution">
    <text evidence="1">The sequence shown here is derived from an EMBL/GenBank/DDBJ whole genome shotgun (WGS) entry which is preliminary data.</text>
</comment>
<gene>
    <name evidence="1" type="ORF">PWYN_26260</name>
</gene>
<evidence type="ECO:0000313" key="2">
    <source>
        <dbReference type="Proteomes" id="UP000029734"/>
    </source>
</evidence>
<sequence length="219" mass="24414">MRLLVAQPNHEAGLEHLIEELKQYESYDAVLYPEGYVLGDSGVLSLCKLAKQYKKLIITGYRDRNNKDRALIINSCGDIILERAKSPMNESLYSPSVTMVDNITIGYLLCVEILQGFAGLEGMEGPGETIDIIMHPIGVGMFSDEQFAEWIEEATKIALKYNAMIIGTSHADGSYRNCGVSIPISYCIDSTGEPIYISKNDTRSRIIHLKTRQFDILGQ</sequence>
<keyword evidence="2" id="KW-1185">Reference proteome</keyword>
<dbReference type="SUPFAM" id="SSF56317">
    <property type="entry name" value="Carbon-nitrogen hydrolase"/>
    <property type="match status" value="1"/>
</dbReference>
<dbReference type="Proteomes" id="UP000029734">
    <property type="component" value="Unassembled WGS sequence"/>
</dbReference>